<gene>
    <name evidence="8" type="ORF">HINF_LOCUS45113</name>
    <name evidence="7" type="ORF">HINF_LOCUS49279</name>
</gene>
<proteinExistence type="predicted"/>
<dbReference type="Pfam" id="PF01490">
    <property type="entry name" value="Aa_trans"/>
    <property type="match status" value="1"/>
</dbReference>
<sequence length="537" mass="60467">MKLKQQQRKCKLDAGPADKRKIGGSTMMFVNNCVGDVILTIACRFGQLGLPLGALLLTITFLYEVWAFRVIGKACAYSQAGDLLDLIKKCYNKNLAMFVDICAVLMLFAVQICYTLVISSYVHQAYDFFTKTPSCDLDPECLKQFKKTESLIRLIIGFAVLPFEDFITSVSVLNFISSFAVVFVLITLVCIVFRGVQTLVNGELPFNDVFVPRKPVVPYQPGIFDIFTDFTGMFAMFSLQPVIPPLYEELVGNSEVKKYILGQASDIASIILYIMYMITAVVGCLVFYGDNQPEFHEDNILVNFSSSDLLMSIVRIMYILVVLIGYPVVVYQIRASMASWFGIDRQTKCSKISFVSLGLIATLICSGIALVTPSILVIFDPFCAIFGAVLFQIMPLMVWYKLPKLEKRHQYYNEQDCELDKKVARKSILQIASAMIGVRHQSIQKVNRDLSASFVSRTSLSRPSLIAALAGLEDTTSSVFLVGDERSREYIEYSEEQTEEKFWKRRKMIFYPLLSAIIAFNSVSLFVSIMHIIHGED</sequence>
<dbReference type="AlphaFoldDB" id="A0AA86QL83"/>
<keyword evidence="4 5" id="KW-0472">Membrane</keyword>
<feature type="transmembrane region" description="Helical" evidence="5">
    <location>
        <begin position="309"/>
        <end position="331"/>
    </location>
</feature>
<evidence type="ECO:0000313" key="9">
    <source>
        <dbReference type="Proteomes" id="UP001642409"/>
    </source>
</evidence>
<dbReference type="GO" id="GO:0005737">
    <property type="term" value="C:cytoplasm"/>
    <property type="evidence" value="ECO:0007669"/>
    <property type="project" value="TreeGrafter"/>
</dbReference>
<accession>A0AA86QL83</accession>
<dbReference type="PANTHER" id="PTHR22950:SF702">
    <property type="entry name" value="AMINO ACID TRANSPORTER PROTEIN"/>
    <property type="match status" value="1"/>
</dbReference>
<name>A0AA86QL83_9EUKA</name>
<dbReference type="Proteomes" id="UP001642409">
    <property type="component" value="Unassembled WGS sequence"/>
</dbReference>
<feature type="transmembrane region" description="Helical" evidence="5">
    <location>
        <begin position="48"/>
        <end position="68"/>
    </location>
</feature>
<feature type="domain" description="Amino acid transporter transmembrane" evidence="6">
    <location>
        <begin position="25"/>
        <end position="409"/>
    </location>
</feature>
<comment type="caution">
    <text evidence="7">The sequence shown here is derived from an EMBL/GenBank/DDBJ whole genome shotgun (WGS) entry which is preliminary data.</text>
</comment>
<keyword evidence="2 5" id="KW-0812">Transmembrane</keyword>
<feature type="transmembrane region" description="Helical" evidence="5">
    <location>
        <begin position="95"/>
        <end position="122"/>
    </location>
</feature>
<evidence type="ECO:0000256" key="2">
    <source>
        <dbReference type="ARBA" id="ARBA00022692"/>
    </source>
</evidence>
<evidence type="ECO:0000256" key="5">
    <source>
        <dbReference type="SAM" id="Phobius"/>
    </source>
</evidence>
<evidence type="ECO:0000259" key="6">
    <source>
        <dbReference type="Pfam" id="PF01490"/>
    </source>
</evidence>
<keyword evidence="9" id="KW-1185">Reference proteome</keyword>
<evidence type="ECO:0000256" key="3">
    <source>
        <dbReference type="ARBA" id="ARBA00022989"/>
    </source>
</evidence>
<feature type="transmembrane region" description="Helical" evidence="5">
    <location>
        <begin position="21"/>
        <end position="42"/>
    </location>
</feature>
<evidence type="ECO:0000313" key="8">
    <source>
        <dbReference type="EMBL" id="CAL6052980.1"/>
    </source>
</evidence>
<feature type="transmembrane region" description="Helical" evidence="5">
    <location>
        <begin position="267"/>
        <end position="289"/>
    </location>
</feature>
<feature type="transmembrane region" description="Helical" evidence="5">
    <location>
        <begin position="509"/>
        <end position="533"/>
    </location>
</feature>
<dbReference type="InterPro" id="IPR013057">
    <property type="entry name" value="AA_transpt_TM"/>
</dbReference>
<feature type="transmembrane region" description="Helical" evidence="5">
    <location>
        <begin position="352"/>
        <end position="372"/>
    </location>
</feature>
<reference evidence="8 9" key="2">
    <citation type="submission" date="2024-07" db="EMBL/GenBank/DDBJ databases">
        <authorList>
            <person name="Akdeniz Z."/>
        </authorList>
    </citation>
    <scope>NUCLEOTIDE SEQUENCE [LARGE SCALE GENOMIC DNA]</scope>
</reference>
<dbReference type="GO" id="GO:0016020">
    <property type="term" value="C:membrane"/>
    <property type="evidence" value="ECO:0007669"/>
    <property type="project" value="UniProtKB-SubCell"/>
</dbReference>
<dbReference type="EMBL" id="CAXDID020000194">
    <property type="protein sequence ID" value="CAL6052980.1"/>
    <property type="molecule type" value="Genomic_DNA"/>
</dbReference>
<evidence type="ECO:0000256" key="4">
    <source>
        <dbReference type="ARBA" id="ARBA00023136"/>
    </source>
</evidence>
<dbReference type="GO" id="GO:0015179">
    <property type="term" value="F:L-amino acid transmembrane transporter activity"/>
    <property type="evidence" value="ECO:0007669"/>
    <property type="project" value="TreeGrafter"/>
</dbReference>
<comment type="subcellular location">
    <subcellularLocation>
        <location evidence="1">Membrane</location>
        <topology evidence="1">Multi-pass membrane protein</topology>
    </subcellularLocation>
</comment>
<feature type="transmembrane region" description="Helical" evidence="5">
    <location>
        <begin position="378"/>
        <end position="400"/>
    </location>
</feature>
<reference evidence="7" key="1">
    <citation type="submission" date="2023-06" db="EMBL/GenBank/DDBJ databases">
        <authorList>
            <person name="Kurt Z."/>
        </authorList>
    </citation>
    <scope>NUCLEOTIDE SEQUENCE</scope>
</reference>
<protein>
    <submittedName>
        <fullName evidence="7">Amino acid transporter family</fullName>
    </submittedName>
    <submittedName>
        <fullName evidence="8">Amino_acid transporter family</fullName>
    </submittedName>
</protein>
<feature type="transmembrane region" description="Helical" evidence="5">
    <location>
        <begin position="172"/>
        <end position="193"/>
    </location>
</feature>
<evidence type="ECO:0000313" key="7">
    <source>
        <dbReference type="EMBL" id="CAI9961634.1"/>
    </source>
</evidence>
<organism evidence="7">
    <name type="scientific">Hexamita inflata</name>
    <dbReference type="NCBI Taxonomy" id="28002"/>
    <lineage>
        <taxon>Eukaryota</taxon>
        <taxon>Metamonada</taxon>
        <taxon>Diplomonadida</taxon>
        <taxon>Hexamitidae</taxon>
        <taxon>Hexamitinae</taxon>
        <taxon>Hexamita</taxon>
    </lineage>
</organism>
<dbReference type="EMBL" id="CATOUU010000942">
    <property type="protein sequence ID" value="CAI9961634.1"/>
    <property type="molecule type" value="Genomic_DNA"/>
</dbReference>
<dbReference type="PANTHER" id="PTHR22950">
    <property type="entry name" value="AMINO ACID TRANSPORTER"/>
    <property type="match status" value="1"/>
</dbReference>
<evidence type="ECO:0000256" key="1">
    <source>
        <dbReference type="ARBA" id="ARBA00004141"/>
    </source>
</evidence>
<keyword evidence="3 5" id="KW-1133">Transmembrane helix</keyword>